<keyword evidence="2" id="KW-1185">Reference proteome</keyword>
<accession>A0ABT4AVC0</accession>
<organism evidence="1 2">
    <name type="scientific">Paractinoplanes pyxinae</name>
    <dbReference type="NCBI Taxonomy" id="2997416"/>
    <lineage>
        <taxon>Bacteria</taxon>
        <taxon>Bacillati</taxon>
        <taxon>Actinomycetota</taxon>
        <taxon>Actinomycetes</taxon>
        <taxon>Micromonosporales</taxon>
        <taxon>Micromonosporaceae</taxon>
        <taxon>Paractinoplanes</taxon>
    </lineage>
</organism>
<gene>
    <name evidence="1" type="ORF">OWR29_09245</name>
</gene>
<dbReference type="InterPro" id="IPR045499">
    <property type="entry name" value="DUF6492"/>
</dbReference>
<protein>
    <submittedName>
        <fullName evidence="1">DUF6492 family protein</fullName>
    </submittedName>
</protein>
<dbReference type="Proteomes" id="UP001151002">
    <property type="component" value="Unassembled WGS sequence"/>
</dbReference>
<dbReference type="Pfam" id="PF20102">
    <property type="entry name" value="DUF6492"/>
    <property type="match status" value="1"/>
</dbReference>
<dbReference type="EMBL" id="JAPNTZ010000003">
    <property type="protein sequence ID" value="MCY1138181.1"/>
    <property type="molecule type" value="Genomic_DNA"/>
</dbReference>
<sequence length="293" mass="32538">MTNGETVPPLAIITPSYAPDFELCADLHASVRAFLPGVDHHIIVPRRDRARFRSLAGDRTHVHDVAEYLPRTFLTLPAVNGWVNARRPYPPIRGWIAQQIVKLAAAARLETDVALLIDSDIEVIRPFGPDVYRRDGVTRFFRKPGAVHDKMPRHLIWHEVARRMLGLPPGKPPYTDYICAPASWDPAIVRGLLARVEEVAGRPWPTVIGAELHFSELILYGVYVDEVLGAPATGFTTDDMLCPQYFDEVPLDEAGLRSFLGKVRPEDIAVMISAKSGTPRHLRRAAVAGISHA</sequence>
<proteinExistence type="predicted"/>
<reference evidence="1" key="1">
    <citation type="submission" date="2022-11" db="EMBL/GenBank/DDBJ databases">
        <authorList>
            <person name="Somphong A."/>
            <person name="Phongsopitanun W."/>
        </authorList>
    </citation>
    <scope>NUCLEOTIDE SEQUENCE</scope>
    <source>
        <strain evidence="1">Pm04-4</strain>
    </source>
</reference>
<dbReference type="RefSeq" id="WP_267562159.1">
    <property type="nucleotide sequence ID" value="NZ_JAPNTZ010000003.1"/>
</dbReference>
<name>A0ABT4AVC0_9ACTN</name>
<evidence type="ECO:0000313" key="1">
    <source>
        <dbReference type="EMBL" id="MCY1138181.1"/>
    </source>
</evidence>
<comment type="caution">
    <text evidence="1">The sequence shown here is derived from an EMBL/GenBank/DDBJ whole genome shotgun (WGS) entry which is preliminary data.</text>
</comment>
<evidence type="ECO:0000313" key="2">
    <source>
        <dbReference type="Proteomes" id="UP001151002"/>
    </source>
</evidence>